<dbReference type="Pfam" id="PF19086">
    <property type="entry name" value="Terpene_syn_C_2"/>
    <property type="match status" value="1"/>
</dbReference>
<keyword evidence="3" id="KW-1185">Reference proteome</keyword>
<dbReference type="InterPro" id="IPR008949">
    <property type="entry name" value="Isoprenoid_synthase_dom_sf"/>
</dbReference>
<dbReference type="RefSeq" id="WP_155339991.1">
    <property type="nucleotide sequence ID" value="NZ_BAAABN010000042.1"/>
</dbReference>
<dbReference type="SFLD" id="SFLDG01020">
    <property type="entry name" value="Terpene_Cyclase_Like_2"/>
    <property type="match status" value="1"/>
</dbReference>
<sequence length="303" mass="33191">MSAELRIPSTAAILVPLAELFPPLTSSSRPGDGSALRAWAAPYGLPTDAGFHRLAARLLPEGSLLARWLTWAFAFDDWCDEGTGSRDGRVLDRMLARLRETMRTGHGSAEPLIAAFADLWRSTAPGMSPAWSRRFTNRLELQADACRVQAVNRAYGRVPTAGEYPALRRHAFCGFITDLLEACLRIDVPGRLHTSPPWRTLVEASLDMIAWCNDIASLGKEQGDPHNYVRVAAERIGVPDPAWWVADRIAERAEDLRDAAIALPGMCAELRVSADVAPVAACLLAGPRAHAEWLLESARYRST</sequence>
<dbReference type="OrthoDB" id="2989600at2"/>
<gene>
    <name evidence="2" type="ORF">Acor_59260</name>
</gene>
<dbReference type="SFLD" id="SFLDS00005">
    <property type="entry name" value="Isoprenoid_Synthase_Type_I"/>
    <property type="match status" value="1"/>
</dbReference>
<comment type="caution">
    <text evidence="2">The sequence shown here is derived from an EMBL/GenBank/DDBJ whole genome shotgun (WGS) entry which is preliminary data.</text>
</comment>
<evidence type="ECO:0000313" key="2">
    <source>
        <dbReference type="EMBL" id="GES03860.1"/>
    </source>
</evidence>
<dbReference type="EMBL" id="BLAD01000073">
    <property type="protein sequence ID" value="GES03860.1"/>
    <property type="molecule type" value="Genomic_DNA"/>
</dbReference>
<accession>A0A5M3W6G8</accession>
<reference evidence="2 3" key="1">
    <citation type="submission" date="2019-10" db="EMBL/GenBank/DDBJ databases">
        <title>Whole genome shotgun sequence of Acrocarpospora corrugata NBRC 13972.</title>
        <authorList>
            <person name="Ichikawa N."/>
            <person name="Kimura A."/>
            <person name="Kitahashi Y."/>
            <person name="Komaki H."/>
            <person name="Oguchi A."/>
        </authorList>
    </citation>
    <scope>NUCLEOTIDE SEQUENCE [LARGE SCALE GENOMIC DNA]</scope>
    <source>
        <strain evidence="2 3">NBRC 13972</strain>
    </source>
</reference>
<dbReference type="GO" id="GO:0010333">
    <property type="term" value="F:terpene synthase activity"/>
    <property type="evidence" value="ECO:0007669"/>
    <property type="project" value="InterPro"/>
</dbReference>
<proteinExistence type="predicted"/>
<dbReference type="AlphaFoldDB" id="A0A5M3W6G8"/>
<name>A0A5M3W6G8_9ACTN</name>
<dbReference type="InterPro" id="IPR034686">
    <property type="entry name" value="Terpene_cyclase-like_2"/>
</dbReference>
<organism evidence="2 3">
    <name type="scientific">Acrocarpospora corrugata</name>
    <dbReference type="NCBI Taxonomy" id="35763"/>
    <lineage>
        <taxon>Bacteria</taxon>
        <taxon>Bacillati</taxon>
        <taxon>Actinomycetota</taxon>
        <taxon>Actinomycetes</taxon>
        <taxon>Streptosporangiales</taxon>
        <taxon>Streptosporangiaceae</taxon>
        <taxon>Acrocarpospora</taxon>
    </lineage>
</organism>
<protein>
    <submittedName>
        <fullName evidence="2">Uncharacterized protein</fullName>
    </submittedName>
</protein>
<dbReference type="SUPFAM" id="SSF48576">
    <property type="entry name" value="Terpenoid synthases"/>
    <property type="match status" value="1"/>
</dbReference>
<dbReference type="Gene3D" id="1.10.600.10">
    <property type="entry name" value="Farnesyl Diphosphate Synthase"/>
    <property type="match status" value="1"/>
</dbReference>
<evidence type="ECO:0000313" key="3">
    <source>
        <dbReference type="Proteomes" id="UP000334990"/>
    </source>
</evidence>
<evidence type="ECO:0000256" key="1">
    <source>
        <dbReference type="ARBA" id="ARBA00023239"/>
    </source>
</evidence>
<keyword evidence="1" id="KW-0456">Lyase</keyword>
<dbReference type="Proteomes" id="UP000334990">
    <property type="component" value="Unassembled WGS sequence"/>
</dbReference>